<dbReference type="Proteomes" id="UP000030762">
    <property type="component" value="Unassembled WGS sequence"/>
</dbReference>
<evidence type="ECO:0000313" key="2">
    <source>
        <dbReference type="EMBL" id="EQC33588.1"/>
    </source>
</evidence>
<dbReference type="GeneID" id="19949423"/>
<keyword evidence="1" id="KW-1133">Transmembrane helix</keyword>
<keyword evidence="3" id="KW-1185">Reference proteome</keyword>
<sequence length="657" mass="75729">MPAPHLGLVSDDSEAYLLYNAQADRAFKKGHVAPSNGRPRKRRVSTEYRDERGCWGFLHSTLLFRHYQHTQNQHHVFGVKYESPVLVLHPEKIKLLLGFLQIFGNFYTNYKTVWPPSVKDAMQASSQFNLDWLSMIRINCLLSTNYFGIFLLTLASMAVFLGILRVFDWRGTYLYKAKLDRIPRSCLHCGFPVLESLSRDAYATLQQQFGDGQLIARRGSLVAHKQCHVAIKRTIGTSQAHATGLPVYMSHHQVCPLLHRLQTAQMKERLLRSNLRVWQARVKLRLNLQLYKAKCFRLGIWLLLCTYPMVAQKVLSIFHCERTSTAYVLVVDRTLTCFSSEWFLYAGVAGVGVALWVVGVPVLFGLLIYRARIRRVDDRVRVLRQPHFAALRAKWLREMRAHLVLGRNERKYTPMSKFLDVQDYYLGVYMQQRNLQDPLVLSRIGFIYNNCTEILSLRSDLKRVHVDDVRYWYCEVVDLVRRLLMSVGVVFLDSMLAQALVGMLICFLTMALLLFLKPYKQWTDTLVSSVMQFQLCLTLFLGIVHTSAPQDGNAERIAMVILGSGLATVVLAGVLIGKEVLDSSRTDLAAMRHRRRAAIQVQVRLRWQRAYRWALFEACTAGVYRPHGRVCIPAMLHLVREATSELRQQHRRLYDHD</sequence>
<gene>
    <name evidence="2" type="ORF">SDRG_08696</name>
</gene>
<proteinExistence type="predicted"/>
<dbReference type="PANTHER" id="PTHR11319:SF35">
    <property type="entry name" value="OUTER MEMBRANE PROTEIN PMPC-RELATED"/>
    <property type="match status" value="1"/>
</dbReference>
<name>T0RMN3_SAPDV</name>
<feature type="transmembrane region" description="Helical" evidence="1">
    <location>
        <begin position="146"/>
        <end position="167"/>
    </location>
</feature>
<evidence type="ECO:0000256" key="1">
    <source>
        <dbReference type="SAM" id="Phobius"/>
    </source>
</evidence>
<feature type="transmembrane region" description="Helical" evidence="1">
    <location>
        <begin position="557"/>
        <end position="576"/>
    </location>
</feature>
<dbReference type="EMBL" id="JH767158">
    <property type="protein sequence ID" value="EQC33588.1"/>
    <property type="molecule type" value="Genomic_DNA"/>
</dbReference>
<accession>T0RMN3</accession>
<dbReference type="OMA" id="KPQMRVQ"/>
<keyword evidence="1" id="KW-0472">Membrane</keyword>
<dbReference type="AlphaFoldDB" id="T0RMN3"/>
<feature type="transmembrane region" description="Helical" evidence="1">
    <location>
        <begin position="342"/>
        <end position="369"/>
    </location>
</feature>
<dbReference type="VEuPathDB" id="FungiDB:SDRG_08696"/>
<feature type="transmembrane region" description="Helical" evidence="1">
    <location>
        <begin position="489"/>
        <end position="514"/>
    </location>
</feature>
<dbReference type="InParanoid" id="T0RMN3"/>
<protein>
    <recommendedName>
        <fullName evidence="4">TRP C-terminal domain-containing protein</fullName>
    </recommendedName>
</protein>
<dbReference type="PANTHER" id="PTHR11319">
    <property type="entry name" value="G PROTEIN-COUPLED RECEPTOR-RELATED"/>
    <property type="match status" value="1"/>
</dbReference>
<keyword evidence="1" id="KW-0812">Transmembrane</keyword>
<feature type="transmembrane region" description="Helical" evidence="1">
    <location>
        <begin position="526"/>
        <end position="545"/>
    </location>
</feature>
<dbReference type="RefSeq" id="XP_008612811.1">
    <property type="nucleotide sequence ID" value="XM_008614589.1"/>
</dbReference>
<evidence type="ECO:0008006" key="4">
    <source>
        <dbReference type="Google" id="ProtNLM"/>
    </source>
</evidence>
<evidence type="ECO:0000313" key="3">
    <source>
        <dbReference type="Proteomes" id="UP000030762"/>
    </source>
</evidence>
<dbReference type="OrthoDB" id="5950997at2759"/>
<organism evidence="2 3">
    <name type="scientific">Saprolegnia diclina (strain VS20)</name>
    <dbReference type="NCBI Taxonomy" id="1156394"/>
    <lineage>
        <taxon>Eukaryota</taxon>
        <taxon>Sar</taxon>
        <taxon>Stramenopiles</taxon>
        <taxon>Oomycota</taxon>
        <taxon>Saprolegniomycetes</taxon>
        <taxon>Saprolegniales</taxon>
        <taxon>Saprolegniaceae</taxon>
        <taxon>Saprolegnia</taxon>
    </lineage>
</organism>
<reference evidence="2 3" key="1">
    <citation type="submission" date="2012-04" db="EMBL/GenBank/DDBJ databases">
        <title>The Genome Sequence of Saprolegnia declina VS20.</title>
        <authorList>
            <consortium name="The Broad Institute Genome Sequencing Platform"/>
            <person name="Russ C."/>
            <person name="Nusbaum C."/>
            <person name="Tyler B."/>
            <person name="van West P."/>
            <person name="Dieguez-Uribeondo J."/>
            <person name="de Bruijn I."/>
            <person name="Tripathy S."/>
            <person name="Jiang R."/>
            <person name="Young S.K."/>
            <person name="Zeng Q."/>
            <person name="Gargeya S."/>
            <person name="Fitzgerald M."/>
            <person name="Haas B."/>
            <person name="Abouelleil A."/>
            <person name="Alvarado L."/>
            <person name="Arachchi H.M."/>
            <person name="Berlin A."/>
            <person name="Chapman S.B."/>
            <person name="Goldberg J."/>
            <person name="Griggs A."/>
            <person name="Gujja S."/>
            <person name="Hansen M."/>
            <person name="Howarth C."/>
            <person name="Imamovic A."/>
            <person name="Larimer J."/>
            <person name="McCowen C."/>
            <person name="Montmayeur A."/>
            <person name="Murphy C."/>
            <person name="Neiman D."/>
            <person name="Pearson M."/>
            <person name="Priest M."/>
            <person name="Roberts A."/>
            <person name="Saif S."/>
            <person name="Shea T."/>
            <person name="Sisk P."/>
            <person name="Sykes S."/>
            <person name="Wortman J."/>
            <person name="Nusbaum C."/>
            <person name="Birren B."/>
        </authorList>
    </citation>
    <scope>NUCLEOTIDE SEQUENCE [LARGE SCALE GENOMIC DNA]</scope>
    <source>
        <strain evidence="2 3">VS20</strain>
    </source>
</reference>